<feature type="signal peptide" evidence="1">
    <location>
        <begin position="1"/>
        <end position="32"/>
    </location>
</feature>
<evidence type="ECO:0000313" key="2">
    <source>
        <dbReference type="EMBL" id="KXZ16562.1"/>
    </source>
</evidence>
<dbReference type="OrthoDB" id="2413656at2"/>
<reference evidence="3" key="1">
    <citation type="submission" date="2016-02" db="EMBL/GenBank/DDBJ databases">
        <authorList>
            <person name="Dunlap C."/>
        </authorList>
    </citation>
    <scope>NUCLEOTIDE SEQUENCE [LARGE SCALE GENOMIC DNA]</scope>
    <source>
        <strain evidence="3">NRRL B-41092</strain>
    </source>
</reference>
<sequence>MKKKSIMRKMVLSVVTSVVTISLALFPMIASASTTKSIAEVQSQPEKGEIILKYTAPDVDLSIATEEQLKTLKKIGWKMEDGELVQYRSISEEIDTAINEGYLSSYEDAEKMGLLAMDEEDEENKDTLLVDGKETEIKDGQFEVIGSPESVEIRYDENTTKNVKKSEDGKYRLVIEQDLGEVIDEMDEHSHDSDMEGMTHLSTQSSTIGTLGYGDKYKPGDWVHCNRFNGPHTDDRHLQKWHPQAIINFYHSDCDYGALRYCKSHKNCNQKYRAAYCSWKLGHSTKYHRH</sequence>
<comment type="caution">
    <text evidence="2">The sequence shown here is derived from an EMBL/GenBank/DDBJ whole genome shotgun (WGS) entry which is preliminary data.</text>
</comment>
<gene>
    <name evidence="2" type="ORF">AXI58_19835</name>
</gene>
<dbReference type="Proteomes" id="UP000075430">
    <property type="component" value="Unassembled WGS sequence"/>
</dbReference>
<dbReference type="RefSeq" id="WP_061522758.1">
    <property type="nucleotide sequence ID" value="NZ_JARLZY010000012.1"/>
</dbReference>
<evidence type="ECO:0000313" key="3">
    <source>
        <dbReference type="Proteomes" id="UP000075430"/>
    </source>
</evidence>
<protein>
    <submittedName>
        <fullName evidence="2">Uncharacterized protein</fullName>
    </submittedName>
</protein>
<dbReference type="AlphaFoldDB" id="A0A150F422"/>
<keyword evidence="1" id="KW-0732">Signal</keyword>
<name>A0A150F422_9BACI</name>
<feature type="chain" id="PRO_5007561388" evidence="1">
    <location>
        <begin position="33"/>
        <end position="290"/>
    </location>
</feature>
<accession>A0A150F422</accession>
<proteinExistence type="predicted"/>
<evidence type="ECO:0000256" key="1">
    <source>
        <dbReference type="SAM" id="SignalP"/>
    </source>
</evidence>
<dbReference type="EMBL" id="LSBA01000030">
    <property type="protein sequence ID" value="KXZ16562.1"/>
    <property type="molecule type" value="Genomic_DNA"/>
</dbReference>
<keyword evidence="3" id="KW-1185">Reference proteome</keyword>
<organism evidence="2 3">
    <name type="scientific">Bacillus nakamurai</name>
    <dbReference type="NCBI Taxonomy" id="1793963"/>
    <lineage>
        <taxon>Bacteria</taxon>
        <taxon>Bacillati</taxon>
        <taxon>Bacillota</taxon>
        <taxon>Bacilli</taxon>
        <taxon>Bacillales</taxon>
        <taxon>Bacillaceae</taxon>
        <taxon>Bacillus</taxon>
    </lineage>
</organism>